<dbReference type="InterPro" id="IPR011853">
    <property type="entry name" value="TRAP_DctM-Dct_fused"/>
</dbReference>
<evidence type="ECO:0000313" key="5">
    <source>
        <dbReference type="Proteomes" id="UP001500622"/>
    </source>
</evidence>
<feature type="transmembrane region" description="Helical" evidence="2">
    <location>
        <begin position="60"/>
        <end position="83"/>
    </location>
</feature>
<evidence type="ECO:0000313" key="4">
    <source>
        <dbReference type="EMBL" id="GAA4430947.1"/>
    </source>
</evidence>
<evidence type="ECO:0000256" key="1">
    <source>
        <dbReference type="SAM" id="MobiDB-lite"/>
    </source>
</evidence>
<feature type="transmembrane region" description="Helical" evidence="2">
    <location>
        <begin position="311"/>
        <end position="332"/>
    </location>
</feature>
<dbReference type="PANTHER" id="PTHR43849">
    <property type="entry name" value="BLL3936 PROTEIN"/>
    <property type="match status" value="1"/>
</dbReference>
<feature type="transmembrane region" description="Helical" evidence="2">
    <location>
        <begin position="413"/>
        <end position="431"/>
    </location>
</feature>
<feature type="transmembrane region" description="Helical" evidence="2">
    <location>
        <begin position="605"/>
        <end position="627"/>
    </location>
</feature>
<feature type="transmembrane region" description="Helical" evidence="2">
    <location>
        <begin position="216"/>
        <end position="239"/>
    </location>
</feature>
<dbReference type="PANTHER" id="PTHR43849:SF2">
    <property type="entry name" value="BLL3936 PROTEIN"/>
    <property type="match status" value="1"/>
</dbReference>
<dbReference type="InterPro" id="IPR010656">
    <property type="entry name" value="DctM"/>
</dbReference>
<feature type="transmembrane region" description="Helical" evidence="2">
    <location>
        <begin position="493"/>
        <end position="518"/>
    </location>
</feature>
<feature type="compositionally biased region" description="Low complexity" evidence="1">
    <location>
        <begin position="23"/>
        <end position="40"/>
    </location>
</feature>
<feature type="transmembrane region" description="Helical" evidence="2">
    <location>
        <begin position="338"/>
        <end position="361"/>
    </location>
</feature>
<dbReference type="RefSeq" id="WP_345217899.1">
    <property type="nucleotide sequence ID" value="NZ_BAABGN010000013.1"/>
</dbReference>
<reference evidence="5" key="1">
    <citation type="journal article" date="2019" name="Int. J. Syst. Evol. Microbiol.">
        <title>The Global Catalogue of Microorganisms (GCM) 10K type strain sequencing project: providing services to taxonomists for standard genome sequencing and annotation.</title>
        <authorList>
            <consortium name="The Broad Institute Genomics Platform"/>
            <consortium name="The Broad Institute Genome Sequencing Center for Infectious Disease"/>
            <person name="Wu L."/>
            <person name="Ma J."/>
        </authorList>
    </citation>
    <scope>NUCLEOTIDE SEQUENCE [LARGE SCALE GENOMIC DNA]</scope>
    <source>
        <strain evidence="5">JCM 17810</strain>
    </source>
</reference>
<keyword evidence="5" id="KW-1185">Reference proteome</keyword>
<dbReference type="Pfam" id="PF06808">
    <property type="entry name" value="DctM"/>
    <property type="match status" value="1"/>
</dbReference>
<dbReference type="NCBIfam" id="TIGR02123">
    <property type="entry name" value="TRAP_fused"/>
    <property type="match status" value="1"/>
</dbReference>
<feature type="transmembrane region" description="Helical" evidence="2">
    <location>
        <begin position="539"/>
        <end position="563"/>
    </location>
</feature>
<feature type="transmembrane region" description="Helical" evidence="2">
    <location>
        <begin position="575"/>
        <end position="598"/>
    </location>
</feature>
<dbReference type="Proteomes" id="UP001500622">
    <property type="component" value="Unassembled WGS sequence"/>
</dbReference>
<feature type="region of interest" description="Disordered" evidence="1">
    <location>
        <begin position="13"/>
        <end position="50"/>
    </location>
</feature>
<gene>
    <name evidence="4" type="ORF">GCM10023169_34990</name>
</gene>
<sequence length="689" mass="71188">MSKYKILAGRIGSAHRRGRDAQPSELSASAISSEPIASSSRHGEEEENGWTGSKWLHRGFWATGIMVAAAAFHLFTGFTAPFPSMQQRAVHLALGLVVVFLLHPPTAMSKVAPNRRVGVVDLILVVASAVIGIVIYLQYSEILQTFTYDSFHIVLAFIATLLVLEGARRTTGPALPCLAAIAILYAMFGQHLGGLFQHSGSTFGQIAGSLFLSTEGILGLAMGVSATYLVLFIIFGSLLQLSGAGDFILEQSNLMVGRFRGGQAKGATLASGMFGSISGSQVGNVAATGPVTIPLMKSTGFSAKMAGAVEATASTGGMIMPPIMGATAFLIAEILQVPYAEIVLAALLPALLYYLAVLFTVDFEAGRLGLKGRHTDGALRKVARLFLFQGYQLIPLAILIYLLIIAGTSPARAAVWGIVGAAGIIVVTGVVTKNWKSIFRLCVAGATQGFQATLIIIMACGAAGIVMGMLGVTGLGFRLSYILTQIAGESVPLLLVLTMIASIVLGMSLPAVAAYLILAVTVAPALTELGVQPVAAHMFVFYFGVLSAITPPVALAAFTAAGISGAPPHGTSFTAVRLAIAGFIIPFAFVASPALLLIGSPGEIVQAFVSCLLGVVALAAAVAGYLFSSLRLPWRAVLGMAAVALLLAGTLTDLIGTVLLAVAAGASRVRGRKEAMGSTADSLASPESV</sequence>
<keyword evidence="2" id="KW-0812">Transmembrane</keyword>
<evidence type="ECO:0000256" key="2">
    <source>
        <dbReference type="SAM" id="Phobius"/>
    </source>
</evidence>
<keyword evidence="2" id="KW-1133">Transmembrane helix</keyword>
<feature type="transmembrane region" description="Helical" evidence="2">
    <location>
        <begin position="452"/>
        <end position="473"/>
    </location>
</feature>
<feature type="transmembrane region" description="Helical" evidence="2">
    <location>
        <begin position="639"/>
        <end position="666"/>
    </location>
</feature>
<protein>
    <submittedName>
        <fullName evidence="4">TRAP transporter fused permease subunit</fullName>
    </submittedName>
</protein>
<feature type="transmembrane region" description="Helical" evidence="2">
    <location>
        <begin position="119"/>
        <end position="139"/>
    </location>
</feature>
<name>A0ABP8LL31_9MICO</name>
<feature type="domain" description="TRAP C4-dicarboxylate transport system permease DctM subunit" evidence="3">
    <location>
        <begin position="159"/>
        <end position="600"/>
    </location>
</feature>
<comment type="caution">
    <text evidence="4">The sequence shown here is derived from an EMBL/GenBank/DDBJ whole genome shotgun (WGS) entry which is preliminary data.</text>
</comment>
<feature type="transmembrane region" description="Helical" evidence="2">
    <location>
        <begin position="145"/>
        <end position="164"/>
    </location>
</feature>
<evidence type="ECO:0000259" key="3">
    <source>
        <dbReference type="Pfam" id="PF06808"/>
    </source>
</evidence>
<organism evidence="4 5">
    <name type="scientific">Georgenia halophila</name>
    <dbReference type="NCBI Taxonomy" id="620889"/>
    <lineage>
        <taxon>Bacteria</taxon>
        <taxon>Bacillati</taxon>
        <taxon>Actinomycetota</taxon>
        <taxon>Actinomycetes</taxon>
        <taxon>Micrococcales</taxon>
        <taxon>Bogoriellaceae</taxon>
        <taxon>Georgenia</taxon>
    </lineage>
</organism>
<feature type="transmembrane region" description="Helical" evidence="2">
    <location>
        <begin position="176"/>
        <end position="196"/>
    </location>
</feature>
<accession>A0ABP8LL31</accession>
<keyword evidence="2" id="KW-0472">Membrane</keyword>
<feature type="transmembrane region" description="Helical" evidence="2">
    <location>
        <begin position="89"/>
        <end position="107"/>
    </location>
</feature>
<proteinExistence type="predicted"/>
<feature type="transmembrane region" description="Helical" evidence="2">
    <location>
        <begin position="382"/>
        <end position="407"/>
    </location>
</feature>
<dbReference type="EMBL" id="BAABGN010000013">
    <property type="protein sequence ID" value="GAA4430947.1"/>
    <property type="molecule type" value="Genomic_DNA"/>
</dbReference>